<dbReference type="InterPro" id="IPR017989">
    <property type="entry name" value="Ribosome_inactivat_1/2"/>
</dbReference>
<keyword evidence="6 8" id="KW-0611">Plant defense</keyword>
<dbReference type="GO" id="GO:0017148">
    <property type="term" value="P:negative regulation of translation"/>
    <property type="evidence" value="ECO:0007669"/>
    <property type="project" value="UniProtKB-KW"/>
</dbReference>
<organism evidence="10 11">
    <name type="scientific">Striga asiatica</name>
    <name type="common">Asiatic witchweed</name>
    <name type="synonym">Buchnera asiatica</name>
    <dbReference type="NCBI Taxonomy" id="4170"/>
    <lineage>
        <taxon>Eukaryota</taxon>
        <taxon>Viridiplantae</taxon>
        <taxon>Streptophyta</taxon>
        <taxon>Embryophyta</taxon>
        <taxon>Tracheophyta</taxon>
        <taxon>Spermatophyta</taxon>
        <taxon>Magnoliopsida</taxon>
        <taxon>eudicotyledons</taxon>
        <taxon>Gunneridae</taxon>
        <taxon>Pentapetalae</taxon>
        <taxon>asterids</taxon>
        <taxon>lamiids</taxon>
        <taxon>Lamiales</taxon>
        <taxon>Orobanchaceae</taxon>
        <taxon>Buchnereae</taxon>
        <taxon>Striga</taxon>
    </lineage>
</organism>
<comment type="catalytic activity">
    <reaction evidence="1 8">
        <text>Endohydrolysis of the N-glycosidic bond at one specific adenosine on the 28S rRNA.</text>
        <dbReference type="EC" id="3.2.2.22"/>
    </reaction>
</comment>
<keyword evidence="11" id="KW-1185">Reference proteome</keyword>
<dbReference type="InterPro" id="IPR001574">
    <property type="entry name" value="Ribosome_inactivat_prot"/>
</dbReference>
<feature type="region of interest" description="Disordered" evidence="9">
    <location>
        <begin position="1"/>
        <end position="31"/>
    </location>
</feature>
<dbReference type="EC" id="3.2.2.22" evidence="3 8"/>
<dbReference type="PANTHER" id="PTHR33453">
    <property type="match status" value="1"/>
</dbReference>
<evidence type="ECO:0000256" key="7">
    <source>
        <dbReference type="ARBA" id="ARBA00023193"/>
    </source>
</evidence>
<dbReference type="PANTHER" id="PTHR33453:SF9">
    <property type="entry name" value="ALBUMIN B-32"/>
    <property type="match status" value="1"/>
</dbReference>
<sequence length="301" mass="34129">MAPRRNAGRGRGRGGGQAPPSAPALGGPSLAEPQEMDFDAENVSPDGGIALNLDNLDGQGFRTFIRGFITNPMFDAKFLTKERAKVFLRTPISAGSLKYFDVYMSANGKRIGLRFLASNLYLFGFQAQPNGVWYQLEGWLCVSRKVKLDVKNLYMVQIGLGVDYTDLERNGRRINLDLGICELTQAVYQLSKFAGGFFYHLRRPFLVIAQMVPEAMRQPAILEEICAKFYGCRLSPSLIKTQNQYGMKCRFFTARSIHERLDLSYQMSIEEYEEIELLLELTTVRYQSREGGYFWPKIYAT</sequence>
<dbReference type="PRINTS" id="PR00396">
    <property type="entry name" value="SHIGARICIN"/>
</dbReference>
<keyword evidence="10" id="KW-0326">Glycosidase</keyword>
<evidence type="ECO:0000256" key="5">
    <source>
        <dbReference type="ARBA" id="ARBA00022801"/>
    </source>
</evidence>
<evidence type="ECO:0000256" key="8">
    <source>
        <dbReference type="RuleBase" id="RU004915"/>
    </source>
</evidence>
<protein>
    <recommendedName>
        <fullName evidence="3 8">rRNA N-glycosylase</fullName>
        <ecNumber evidence="3 8">3.2.2.22</ecNumber>
    </recommendedName>
</protein>
<keyword evidence="5 8" id="KW-0378">Hydrolase</keyword>
<reference evidence="11" key="1">
    <citation type="journal article" date="2019" name="Curr. Biol.">
        <title>Genome Sequence of Striga asiatica Provides Insight into the Evolution of Plant Parasitism.</title>
        <authorList>
            <person name="Yoshida S."/>
            <person name="Kim S."/>
            <person name="Wafula E.K."/>
            <person name="Tanskanen J."/>
            <person name="Kim Y.M."/>
            <person name="Honaas L."/>
            <person name="Yang Z."/>
            <person name="Spallek T."/>
            <person name="Conn C.E."/>
            <person name="Ichihashi Y."/>
            <person name="Cheong K."/>
            <person name="Cui S."/>
            <person name="Der J.P."/>
            <person name="Gundlach H."/>
            <person name="Jiao Y."/>
            <person name="Hori C."/>
            <person name="Ishida J.K."/>
            <person name="Kasahara H."/>
            <person name="Kiba T."/>
            <person name="Kim M.S."/>
            <person name="Koo N."/>
            <person name="Laohavisit A."/>
            <person name="Lee Y.H."/>
            <person name="Lumba S."/>
            <person name="McCourt P."/>
            <person name="Mortimer J.C."/>
            <person name="Mutuku J.M."/>
            <person name="Nomura T."/>
            <person name="Sasaki-Sekimoto Y."/>
            <person name="Seto Y."/>
            <person name="Wang Y."/>
            <person name="Wakatake T."/>
            <person name="Sakakibara H."/>
            <person name="Demura T."/>
            <person name="Yamaguchi S."/>
            <person name="Yoneyama K."/>
            <person name="Manabe R.I."/>
            <person name="Nelson D.C."/>
            <person name="Schulman A.H."/>
            <person name="Timko M.P."/>
            <person name="dePamphilis C.W."/>
            <person name="Choi D."/>
            <person name="Shirasu K."/>
        </authorList>
    </citation>
    <scope>NUCLEOTIDE SEQUENCE [LARGE SCALE GENOMIC DNA]</scope>
    <source>
        <strain evidence="11">cv. UVA1</strain>
    </source>
</reference>
<dbReference type="InterPro" id="IPR016138">
    <property type="entry name" value="Ribosome_inactivat_prot_sub1"/>
</dbReference>
<dbReference type="GO" id="GO:0006952">
    <property type="term" value="P:defense response"/>
    <property type="evidence" value="ECO:0007669"/>
    <property type="project" value="UniProtKB-KW"/>
</dbReference>
<evidence type="ECO:0000313" key="11">
    <source>
        <dbReference type="Proteomes" id="UP000325081"/>
    </source>
</evidence>
<comment type="similarity">
    <text evidence="2">Belongs to the ribosome-inactivating protein family. Type 1 RIP subfamily.</text>
</comment>
<evidence type="ECO:0000256" key="2">
    <source>
        <dbReference type="ARBA" id="ARBA00008544"/>
    </source>
</evidence>
<evidence type="ECO:0000256" key="1">
    <source>
        <dbReference type="ARBA" id="ARBA00000237"/>
    </source>
</evidence>
<keyword evidence="4 8" id="KW-0800">Toxin</keyword>
<dbReference type="AlphaFoldDB" id="A0A5A7QKK6"/>
<name>A0A5A7QKK6_STRAF</name>
<gene>
    <name evidence="10" type="ORF">STAS_22407</name>
</gene>
<proteinExistence type="inferred from homology"/>
<dbReference type="EMBL" id="BKCP01007182">
    <property type="protein sequence ID" value="GER45458.1"/>
    <property type="molecule type" value="Genomic_DNA"/>
</dbReference>
<evidence type="ECO:0000313" key="10">
    <source>
        <dbReference type="EMBL" id="GER45458.1"/>
    </source>
</evidence>
<dbReference type="Proteomes" id="UP000325081">
    <property type="component" value="Unassembled WGS sequence"/>
</dbReference>
<comment type="caution">
    <text evidence="10">The sequence shown here is derived from an EMBL/GenBank/DDBJ whole genome shotgun (WGS) entry which is preliminary data.</text>
</comment>
<evidence type="ECO:0000256" key="4">
    <source>
        <dbReference type="ARBA" id="ARBA00022656"/>
    </source>
</evidence>
<evidence type="ECO:0000256" key="6">
    <source>
        <dbReference type="ARBA" id="ARBA00022821"/>
    </source>
</evidence>
<dbReference type="Gene3D" id="3.40.420.10">
    <property type="entry name" value="Ricin (A subunit), domain 1"/>
    <property type="match status" value="1"/>
</dbReference>
<keyword evidence="7 8" id="KW-0652">Protein synthesis inhibitor</keyword>
<dbReference type="Pfam" id="PF00161">
    <property type="entry name" value="RIP"/>
    <property type="match status" value="1"/>
</dbReference>
<feature type="compositionally biased region" description="Basic residues" evidence="9">
    <location>
        <begin position="1"/>
        <end position="12"/>
    </location>
</feature>
<dbReference type="InterPro" id="IPR036041">
    <property type="entry name" value="Ribosome-inact_prot_sf"/>
</dbReference>
<evidence type="ECO:0000256" key="3">
    <source>
        <dbReference type="ARBA" id="ARBA00012001"/>
    </source>
</evidence>
<evidence type="ECO:0000256" key="9">
    <source>
        <dbReference type="SAM" id="MobiDB-lite"/>
    </source>
</evidence>
<dbReference type="GO" id="GO:0030598">
    <property type="term" value="F:rRNA N-glycosylase activity"/>
    <property type="evidence" value="ECO:0007669"/>
    <property type="project" value="UniProtKB-EC"/>
</dbReference>
<dbReference type="GO" id="GO:0090729">
    <property type="term" value="F:toxin activity"/>
    <property type="evidence" value="ECO:0007669"/>
    <property type="project" value="UniProtKB-KW"/>
</dbReference>
<accession>A0A5A7QKK6</accession>
<dbReference type="SUPFAM" id="SSF56371">
    <property type="entry name" value="Ribosome inactivating proteins (RIP)"/>
    <property type="match status" value="1"/>
</dbReference>